<evidence type="ECO:0000313" key="6">
    <source>
        <dbReference type="Proteomes" id="UP001596997"/>
    </source>
</evidence>
<evidence type="ECO:0000313" key="5">
    <source>
        <dbReference type="EMBL" id="MFD0963941.1"/>
    </source>
</evidence>
<evidence type="ECO:0000259" key="4">
    <source>
        <dbReference type="Pfam" id="PF09375"/>
    </source>
</evidence>
<dbReference type="Pfam" id="PF09375">
    <property type="entry name" value="Peptidase_M75"/>
    <property type="match status" value="1"/>
</dbReference>
<name>A0ABW3I2I0_9FLAO</name>
<dbReference type="InterPro" id="IPR034984">
    <property type="entry name" value="Imelysin-like_IPPA"/>
</dbReference>
<dbReference type="EMBL" id="JBHTJM010000008">
    <property type="protein sequence ID" value="MFD0963941.1"/>
    <property type="molecule type" value="Genomic_DNA"/>
</dbReference>
<keyword evidence="2 3" id="KW-0732">Signal</keyword>
<evidence type="ECO:0000256" key="2">
    <source>
        <dbReference type="ARBA" id="ARBA00022729"/>
    </source>
</evidence>
<sequence>MKKFLAILVLTVLVWACSSDNGSSGGGNTDNFDRAAMLTNWADNIIIPAYTDYENKLTALQTATTNFTTIVDQTNLDALRTAWLEAYKTWQYVILFSDFSKAAELNVTRWVNRFPTDVTGIETNITNNFTDLTLSSTNVQQGFPALDYLLYGVAADDTAILAKYDSEANAANYKNYLTAVVNRLKDLNTPVLNHWNSGYRNIFIGLTENTNAGGVNILVNDYIYNYEKYFRKYKLGDPLGIFTGNGVEPTYIESRYGKKSKELLLVVLSAIEDFFSGKHYNSAAIGESFKTYLAYLDAKKDGQDLVPLMLAQMGSARTKLNGLDTDLSNQINTNVTPVQETYTEIQKLVPMLKIDMRSAFNVELDYYDNDGD</sequence>
<evidence type="ECO:0000256" key="1">
    <source>
        <dbReference type="ARBA" id="ARBA00004196"/>
    </source>
</evidence>
<comment type="caution">
    <text evidence="5">The sequence shown here is derived from an EMBL/GenBank/DDBJ whole genome shotgun (WGS) entry which is preliminary data.</text>
</comment>
<feature type="chain" id="PRO_5045536338" evidence="3">
    <location>
        <begin position="22"/>
        <end position="372"/>
    </location>
</feature>
<protein>
    <submittedName>
        <fullName evidence="5">Imelysin family protein</fullName>
    </submittedName>
</protein>
<gene>
    <name evidence="5" type="ORF">ACFQ1O_08000</name>
</gene>
<organism evidence="5 6">
    <name type="scientific">Pseudofulvibacter geojedonensis</name>
    <dbReference type="NCBI Taxonomy" id="1123758"/>
    <lineage>
        <taxon>Bacteria</taxon>
        <taxon>Pseudomonadati</taxon>
        <taxon>Bacteroidota</taxon>
        <taxon>Flavobacteriia</taxon>
        <taxon>Flavobacteriales</taxon>
        <taxon>Flavobacteriaceae</taxon>
        <taxon>Pseudofulvibacter</taxon>
    </lineage>
</organism>
<feature type="domain" description="Imelysin-like" evidence="4">
    <location>
        <begin position="46"/>
        <end position="334"/>
    </location>
</feature>
<keyword evidence="6" id="KW-1185">Reference proteome</keyword>
<comment type="subcellular location">
    <subcellularLocation>
        <location evidence="1">Cell envelope</location>
    </subcellularLocation>
</comment>
<proteinExistence type="predicted"/>
<dbReference type="Gene3D" id="1.20.1420.20">
    <property type="entry name" value="M75 peptidase, HXXE motif"/>
    <property type="match status" value="1"/>
</dbReference>
<accession>A0ABW3I2I0</accession>
<dbReference type="InterPro" id="IPR038352">
    <property type="entry name" value="Imelysin_sf"/>
</dbReference>
<feature type="signal peptide" evidence="3">
    <location>
        <begin position="1"/>
        <end position="21"/>
    </location>
</feature>
<dbReference type="CDD" id="cd14659">
    <property type="entry name" value="Imelysin-like_IPPA"/>
    <property type="match status" value="1"/>
</dbReference>
<dbReference type="RefSeq" id="WP_377715169.1">
    <property type="nucleotide sequence ID" value="NZ_JBHTJM010000008.1"/>
</dbReference>
<dbReference type="InterPro" id="IPR018976">
    <property type="entry name" value="Imelysin-like"/>
</dbReference>
<dbReference type="Proteomes" id="UP001596997">
    <property type="component" value="Unassembled WGS sequence"/>
</dbReference>
<reference evidence="6" key="1">
    <citation type="journal article" date="2019" name="Int. J. Syst. Evol. Microbiol.">
        <title>The Global Catalogue of Microorganisms (GCM) 10K type strain sequencing project: providing services to taxonomists for standard genome sequencing and annotation.</title>
        <authorList>
            <consortium name="The Broad Institute Genomics Platform"/>
            <consortium name="The Broad Institute Genome Sequencing Center for Infectious Disease"/>
            <person name="Wu L."/>
            <person name="Ma J."/>
        </authorList>
    </citation>
    <scope>NUCLEOTIDE SEQUENCE [LARGE SCALE GENOMIC DNA]</scope>
    <source>
        <strain evidence="6">CCUG 62114</strain>
    </source>
</reference>
<evidence type="ECO:0000256" key="3">
    <source>
        <dbReference type="SAM" id="SignalP"/>
    </source>
</evidence>